<evidence type="ECO:0000313" key="2">
    <source>
        <dbReference type="EMBL" id="VDK56082.1"/>
    </source>
</evidence>
<organism evidence="4">
    <name type="scientific">Anisakis simplex</name>
    <name type="common">Herring worm</name>
    <dbReference type="NCBI Taxonomy" id="6269"/>
    <lineage>
        <taxon>Eukaryota</taxon>
        <taxon>Metazoa</taxon>
        <taxon>Ecdysozoa</taxon>
        <taxon>Nematoda</taxon>
        <taxon>Chromadorea</taxon>
        <taxon>Rhabditida</taxon>
        <taxon>Spirurina</taxon>
        <taxon>Ascaridomorpha</taxon>
        <taxon>Ascaridoidea</taxon>
        <taxon>Anisakidae</taxon>
        <taxon>Anisakis</taxon>
        <taxon>Anisakis simplex complex</taxon>
    </lineage>
</organism>
<keyword evidence="3" id="KW-1185">Reference proteome</keyword>
<evidence type="ECO:0000256" key="1">
    <source>
        <dbReference type="SAM" id="MobiDB-lite"/>
    </source>
</evidence>
<reference evidence="4" key="1">
    <citation type="submission" date="2017-02" db="UniProtKB">
        <authorList>
            <consortium name="WormBaseParasite"/>
        </authorList>
    </citation>
    <scope>IDENTIFICATION</scope>
</reference>
<evidence type="ECO:0000313" key="3">
    <source>
        <dbReference type="Proteomes" id="UP000267096"/>
    </source>
</evidence>
<accession>A0A0M3K605</accession>
<dbReference type="AlphaFoldDB" id="A0A0M3K605"/>
<dbReference type="WBParaSite" id="ASIM_0001639601-mRNA-1">
    <property type="protein sequence ID" value="ASIM_0001639601-mRNA-1"/>
    <property type="gene ID" value="ASIM_0001639601"/>
</dbReference>
<dbReference type="EMBL" id="UYRR01032577">
    <property type="protein sequence ID" value="VDK56082.1"/>
    <property type="molecule type" value="Genomic_DNA"/>
</dbReference>
<proteinExistence type="predicted"/>
<evidence type="ECO:0000313" key="4">
    <source>
        <dbReference type="WBParaSite" id="ASIM_0001639601-mRNA-1"/>
    </source>
</evidence>
<gene>
    <name evidence="2" type="ORF">ASIM_LOCUS15803</name>
</gene>
<sequence>MAGGRSRQEPCGEGYNLSLISILSGDVDISVLVDCTIETLMIKLLITVKIDPEMERNISGCLSLLYQISHPHNKIIRRTIKGKQDVTGHCRDLQHNGADNGNEIDSKDLT</sequence>
<protein>
    <submittedName>
        <fullName evidence="2 4">Uncharacterized protein</fullName>
    </submittedName>
</protein>
<feature type="region of interest" description="Disordered" evidence="1">
    <location>
        <begin position="91"/>
        <end position="110"/>
    </location>
</feature>
<reference evidence="2 3" key="2">
    <citation type="submission" date="2018-11" db="EMBL/GenBank/DDBJ databases">
        <authorList>
            <consortium name="Pathogen Informatics"/>
        </authorList>
    </citation>
    <scope>NUCLEOTIDE SEQUENCE [LARGE SCALE GENOMIC DNA]</scope>
</reference>
<name>A0A0M3K605_ANISI</name>
<dbReference type="Proteomes" id="UP000267096">
    <property type="component" value="Unassembled WGS sequence"/>
</dbReference>